<evidence type="ECO:0000256" key="2">
    <source>
        <dbReference type="ARBA" id="ARBA00022694"/>
    </source>
</evidence>
<dbReference type="GO" id="GO:0004526">
    <property type="term" value="F:ribonuclease P activity"/>
    <property type="evidence" value="ECO:0007669"/>
    <property type="project" value="TreeGrafter"/>
</dbReference>
<dbReference type="HOGENOM" id="CLU_085444_1_0_1"/>
<dbReference type="EMBL" id="JOWA01000154">
    <property type="protein sequence ID" value="KEZ39404.1"/>
    <property type="molecule type" value="Genomic_DNA"/>
</dbReference>
<dbReference type="InterPro" id="IPR014612">
    <property type="entry name" value="Pop7/Rpp20"/>
</dbReference>
<evidence type="ECO:0000256" key="1">
    <source>
        <dbReference type="ARBA" id="ARBA00004123"/>
    </source>
</evidence>
<dbReference type="GeneID" id="27719277"/>
<keyword evidence="2" id="KW-0819">tRNA processing</keyword>
<accession>A0A084FWE2</accession>
<dbReference type="GO" id="GO:0006364">
    <property type="term" value="P:rRNA processing"/>
    <property type="evidence" value="ECO:0007669"/>
    <property type="project" value="TreeGrafter"/>
</dbReference>
<dbReference type="Pfam" id="PF12328">
    <property type="entry name" value="Rpp20"/>
    <property type="match status" value="1"/>
</dbReference>
<dbReference type="PANTHER" id="PTHR28256:SF1">
    <property type="entry name" value="RIBONUCLEASES P_MRP PROTEIN SUBUNIT POP7"/>
    <property type="match status" value="1"/>
</dbReference>
<comment type="caution">
    <text evidence="5">The sequence shown here is derived from an EMBL/GenBank/DDBJ whole genome shotgun (WGS) entry which is preliminary data.</text>
</comment>
<dbReference type="GO" id="GO:0003723">
    <property type="term" value="F:RNA binding"/>
    <property type="evidence" value="ECO:0007669"/>
    <property type="project" value="TreeGrafter"/>
</dbReference>
<proteinExistence type="predicted"/>
<dbReference type="OMA" id="STKSPFM"/>
<dbReference type="GO" id="GO:0000294">
    <property type="term" value="P:nuclear-transcribed mRNA catabolic process, RNase MRP-dependent"/>
    <property type="evidence" value="ECO:0007669"/>
    <property type="project" value="TreeGrafter"/>
</dbReference>
<dbReference type="InterPro" id="IPR036882">
    <property type="entry name" value="Alba-like_dom_sf"/>
</dbReference>
<dbReference type="KEGG" id="sapo:SAPIO_CDS10113"/>
<comment type="subcellular location">
    <subcellularLocation>
        <location evidence="1">Nucleus</location>
    </subcellularLocation>
</comment>
<dbReference type="Proteomes" id="UP000028545">
    <property type="component" value="Unassembled WGS sequence"/>
</dbReference>
<gene>
    <name evidence="5" type="ORF">SAPIO_CDS10113</name>
</gene>
<protein>
    <submittedName>
        <fullName evidence="5">Uncharacterized protein</fullName>
    </submittedName>
</protein>
<evidence type="ECO:0000313" key="5">
    <source>
        <dbReference type="EMBL" id="KEZ39404.1"/>
    </source>
</evidence>
<sequence length="160" mass="17344">MTPAPKTKLAPVPKGCKVQKRPLVRQQQPASSNSRLIYVSSSTRFMAVVKRVRKRLDKAAVGGSKPPNKRMHLSARVEALKKTDGTKGSGAEVVVLGTGKAVEKTLKVASWFSEEKDCAVSIKTKTVGTVDDIVAGDEAEAEDESRVRKLSCLEITIKLR</sequence>
<evidence type="ECO:0000256" key="4">
    <source>
        <dbReference type="SAM" id="MobiDB-lite"/>
    </source>
</evidence>
<dbReference type="RefSeq" id="XP_016639203.1">
    <property type="nucleotide sequence ID" value="XM_016783763.1"/>
</dbReference>
<name>A0A084FWE2_PSEDA</name>
<dbReference type="VEuPathDB" id="FungiDB:SAPIO_CDS10113"/>
<dbReference type="GO" id="GO:0000171">
    <property type="term" value="F:ribonuclease MRP activity"/>
    <property type="evidence" value="ECO:0007669"/>
    <property type="project" value="TreeGrafter"/>
</dbReference>
<dbReference type="InterPro" id="IPR020241">
    <property type="entry name" value="RNase_P/MRP_Pop7_fungi"/>
</dbReference>
<dbReference type="GO" id="GO:0034965">
    <property type="term" value="P:intronic box C/D snoRNA processing"/>
    <property type="evidence" value="ECO:0007669"/>
    <property type="project" value="TreeGrafter"/>
</dbReference>
<evidence type="ECO:0000256" key="3">
    <source>
        <dbReference type="ARBA" id="ARBA00023242"/>
    </source>
</evidence>
<organism evidence="5 6">
    <name type="scientific">Pseudallescheria apiosperma</name>
    <name type="common">Scedosporium apiospermum</name>
    <dbReference type="NCBI Taxonomy" id="563466"/>
    <lineage>
        <taxon>Eukaryota</taxon>
        <taxon>Fungi</taxon>
        <taxon>Dikarya</taxon>
        <taxon>Ascomycota</taxon>
        <taxon>Pezizomycotina</taxon>
        <taxon>Sordariomycetes</taxon>
        <taxon>Hypocreomycetidae</taxon>
        <taxon>Microascales</taxon>
        <taxon>Microascaceae</taxon>
        <taxon>Scedosporium</taxon>
    </lineage>
</organism>
<dbReference type="GO" id="GO:0001682">
    <property type="term" value="P:tRNA 5'-leader removal"/>
    <property type="evidence" value="ECO:0007669"/>
    <property type="project" value="InterPro"/>
</dbReference>
<feature type="region of interest" description="Disordered" evidence="4">
    <location>
        <begin position="1"/>
        <end position="32"/>
    </location>
</feature>
<evidence type="ECO:0000313" key="6">
    <source>
        <dbReference type="Proteomes" id="UP000028545"/>
    </source>
</evidence>
<dbReference type="PANTHER" id="PTHR28256">
    <property type="entry name" value="RIBONUCLEASES P/MRP PROTEIN SUBUNIT POP7"/>
    <property type="match status" value="1"/>
</dbReference>
<dbReference type="Gene3D" id="3.30.110.20">
    <property type="entry name" value="Alba-like domain"/>
    <property type="match status" value="1"/>
</dbReference>
<keyword evidence="3" id="KW-0539">Nucleus</keyword>
<dbReference type="AlphaFoldDB" id="A0A084FWE2"/>
<dbReference type="GO" id="GO:0000172">
    <property type="term" value="C:ribonuclease MRP complex"/>
    <property type="evidence" value="ECO:0007669"/>
    <property type="project" value="InterPro"/>
</dbReference>
<keyword evidence="6" id="KW-1185">Reference proteome</keyword>
<dbReference type="OrthoDB" id="5416589at2759"/>
<dbReference type="GO" id="GO:0005655">
    <property type="term" value="C:nucleolar ribonuclease P complex"/>
    <property type="evidence" value="ECO:0007669"/>
    <property type="project" value="InterPro"/>
</dbReference>
<reference evidence="5 6" key="1">
    <citation type="journal article" date="2014" name="Genome Announc.">
        <title>Draft genome sequence of the pathogenic fungus Scedosporium apiospermum.</title>
        <authorList>
            <person name="Vandeputte P."/>
            <person name="Ghamrawi S."/>
            <person name="Rechenmann M."/>
            <person name="Iltis A."/>
            <person name="Giraud S."/>
            <person name="Fleury M."/>
            <person name="Thornton C."/>
            <person name="Delhaes L."/>
            <person name="Meyer W."/>
            <person name="Papon N."/>
            <person name="Bouchara J.P."/>
        </authorList>
    </citation>
    <scope>NUCLEOTIDE SEQUENCE [LARGE SCALE GENOMIC DNA]</scope>
    <source>
        <strain evidence="5 6">IHEM 14462</strain>
    </source>
</reference>